<gene>
    <name evidence="2" type="ORF">NITMOv2_2558</name>
</gene>
<evidence type="ECO:0000256" key="1">
    <source>
        <dbReference type="SAM" id="MobiDB-lite"/>
    </source>
</evidence>
<dbReference type="AlphaFoldDB" id="A0A0K2GDE6"/>
<dbReference type="KEGG" id="nmv:NITMOv2_2558"/>
<feature type="compositionally biased region" description="Basic and acidic residues" evidence="1">
    <location>
        <begin position="1"/>
        <end position="19"/>
    </location>
</feature>
<keyword evidence="3" id="KW-1185">Reference proteome</keyword>
<dbReference type="PATRIC" id="fig|42253.5.peg.2523"/>
<sequence length="92" mass="10308">MNDRESAADLGDRLRRPEALARFGGTDTTRRRGEGFGPRALAGVPDLFFPAPRHDLFTMPFIVCRPRSTPVARRAGPTRVPPSRKVERLPLR</sequence>
<dbReference type="STRING" id="42253.NITMOv2_2558"/>
<dbReference type="Proteomes" id="UP000069205">
    <property type="component" value="Chromosome"/>
</dbReference>
<accession>A0A0K2GDE6</accession>
<organism evidence="2 3">
    <name type="scientific">Nitrospira moscoviensis</name>
    <dbReference type="NCBI Taxonomy" id="42253"/>
    <lineage>
        <taxon>Bacteria</taxon>
        <taxon>Pseudomonadati</taxon>
        <taxon>Nitrospirota</taxon>
        <taxon>Nitrospiria</taxon>
        <taxon>Nitrospirales</taxon>
        <taxon>Nitrospiraceae</taxon>
        <taxon>Nitrospira</taxon>
    </lineage>
</organism>
<name>A0A0K2GDE6_NITMO</name>
<proteinExistence type="predicted"/>
<reference evidence="2 3" key="1">
    <citation type="journal article" date="2015" name="Proc. Natl. Acad. Sci. U.S.A.">
        <title>Expanded metabolic versatility of ubiquitous nitrite-oxidizing bacteria from the genus Nitrospira.</title>
        <authorList>
            <person name="Koch H."/>
            <person name="Lucker S."/>
            <person name="Albertsen M."/>
            <person name="Kitzinger K."/>
            <person name="Herbold C."/>
            <person name="Spieck E."/>
            <person name="Nielsen P.H."/>
            <person name="Wagner M."/>
            <person name="Daims H."/>
        </authorList>
    </citation>
    <scope>NUCLEOTIDE SEQUENCE [LARGE SCALE GENOMIC DNA]</scope>
    <source>
        <strain evidence="2 3">NSP M-1</strain>
    </source>
</reference>
<dbReference type="EMBL" id="CP011801">
    <property type="protein sequence ID" value="ALA58971.1"/>
    <property type="molecule type" value="Genomic_DNA"/>
</dbReference>
<evidence type="ECO:0000313" key="2">
    <source>
        <dbReference type="EMBL" id="ALA58971.1"/>
    </source>
</evidence>
<feature type="region of interest" description="Disordered" evidence="1">
    <location>
        <begin position="1"/>
        <end position="39"/>
    </location>
</feature>
<feature type="region of interest" description="Disordered" evidence="1">
    <location>
        <begin position="70"/>
        <end position="92"/>
    </location>
</feature>
<protein>
    <submittedName>
        <fullName evidence="2">Uncharacterized protein</fullName>
    </submittedName>
</protein>
<evidence type="ECO:0000313" key="3">
    <source>
        <dbReference type="Proteomes" id="UP000069205"/>
    </source>
</evidence>